<gene>
    <name evidence="2" type="ORF">PHA72_20475</name>
</gene>
<sequence>MPNLSDIVDAYKKIPTSLFFAIGFVLALILFSPDSWIDKFSLYEFRVNYRVWLGPAFLCILAILVSRAFTFLSERVVGFQIKRERLNNLKTLTRDEKEYLRVFMEKDTATISREISDGIIGSLESKGIVYRTSSLSSYWKTFPYSLQPWARKYLKGQPKLLE</sequence>
<feature type="transmembrane region" description="Helical" evidence="1">
    <location>
        <begin position="52"/>
        <end position="73"/>
    </location>
</feature>
<dbReference type="Proteomes" id="UP001210538">
    <property type="component" value="Chromosome"/>
</dbReference>
<keyword evidence="3" id="KW-1185">Reference proteome</keyword>
<organism evidence="2 3">
    <name type="scientific">Enterobacter ludwigii</name>
    <dbReference type="NCBI Taxonomy" id="299767"/>
    <lineage>
        <taxon>Bacteria</taxon>
        <taxon>Pseudomonadati</taxon>
        <taxon>Pseudomonadota</taxon>
        <taxon>Gammaproteobacteria</taxon>
        <taxon>Enterobacterales</taxon>
        <taxon>Enterobacteriaceae</taxon>
        <taxon>Enterobacter</taxon>
        <taxon>Enterobacter cloacae complex</taxon>
    </lineage>
</organism>
<reference evidence="2 3" key="1">
    <citation type="submission" date="2023-01" db="EMBL/GenBank/DDBJ databases">
        <title>Genome sequence resource and annotation of Enterobacter ludwigii, an economically important pathogen of seedling wilt with strawberry.</title>
        <authorList>
            <person name="Xie Y."/>
        </authorList>
    </citation>
    <scope>NUCLEOTIDE SEQUENCE [LARGE SCALE GENOMIC DNA]</scope>
    <source>
        <strain evidence="2 3">CM-TZ4</strain>
    </source>
</reference>
<dbReference type="Pfam" id="PF14163">
    <property type="entry name" value="SieB"/>
    <property type="match status" value="1"/>
</dbReference>
<evidence type="ECO:0000313" key="2">
    <source>
        <dbReference type="EMBL" id="WCE12406.1"/>
    </source>
</evidence>
<dbReference type="InterPro" id="IPR025982">
    <property type="entry name" value="SieB"/>
</dbReference>
<dbReference type="RefSeq" id="WP_059305713.1">
    <property type="nucleotide sequence ID" value="NZ_CP076536.1"/>
</dbReference>
<accession>A0AAX3L9W2</accession>
<name>A0AAX3L9W2_9ENTR</name>
<proteinExistence type="predicted"/>
<keyword evidence="1" id="KW-0472">Membrane</keyword>
<dbReference type="AlphaFoldDB" id="A0AAX3L9W2"/>
<evidence type="ECO:0000256" key="1">
    <source>
        <dbReference type="SAM" id="Phobius"/>
    </source>
</evidence>
<feature type="transmembrane region" description="Helical" evidence="1">
    <location>
        <begin position="14"/>
        <end position="32"/>
    </location>
</feature>
<protein>
    <submittedName>
        <fullName evidence="2">Super-infection exclusion protein B</fullName>
    </submittedName>
</protein>
<keyword evidence="1" id="KW-1133">Transmembrane helix</keyword>
<keyword evidence="1" id="KW-0812">Transmembrane</keyword>
<dbReference type="EMBL" id="CP116347">
    <property type="protein sequence ID" value="WCE12406.1"/>
    <property type="molecule type" value="Genomic_DNA"/>
</dbReference>
<evidence type="ECO:0000313" key="3">
    <source>
        <dbReference type="Proteomes" id="UP001210538"/>
    </source>
</evidence>